<proteinExistence type="predicted"/>
<evidence type="ECO:0000256" key="1">
    <source>
        <dbReference type="SAM" id="Phobius"/>
    </source>
</evidence>
<evidence type="ECO:0000313" key="4">
    <source>
        <dbReference type="Proteomes" id="UP000737018"/>
    </source>
</evidence>
<dbReference type="AlphaFoldDB" id="A0A8J4RV34"/>
<dbReference type="EMBL" id="JRKL02000105">
    <property type="protein sequence ID" value="KAF3975114.1"/>
    <property type="molecule type" value="Genomic_DNA"/>
</dbReference>
<protein>
    <submittedName>
        <fullName evidence="3">Uncharacterized protein</fullName>
    </submittedName>
</protein>
<reference evidence="3" key="1">
    <citation type="submission" date="2020-03" db="EMBL/GenBank/DDBJ databases">
        <title>Castanea mollissima Vanexum genome sequencing.</title>
        <authorList>
            <person name="Staton M."/>
        </authorList>
    </citation>
    <scope>NUCLEOTIDE SEQUENCE</scope>
    <source>
        <tissue evidence="3">Leaf</tissue>
    </source>
</reference>
<keyword evidence="2" id="KW-0732">Signal</keyword>
<keyword evidence="1" id="KW-1133">Transmembrane helix</keyword>
<gene>
    <name evidence="3" type="ORF">CMV_001608</name>
</gene>
<keyword evidence="1" id="KW-0472">Membrane</keyword>
<name>A0A8J4RV34_9ROSI</name>
<organism evidence="3 4">
    <name type="scientific">Castanea mollissima</name>
    <name type="common">Chinese chestnut</name>
    <dbReference type="NCBI Taxonomy" id="60419"/>
    <lineage>
        <taxon>Eukaryota</taxon>
        <taxon>Viridiplantae</taxon>
        <taxon>Streptophyta</taxon>
        <taxon>Embryophyta</taxon>
        <taxon>Tracheophyta</taxon>
        <taxon>Spermatophyta</taxon>
        <taxon>Magnoliopsida</taxon>
        <taxon>eudicotyledons</taxon>
        <taxon>Gunneridae</taxon>
        <taxon>Pentapetalae</taxon>
        <taxon>rosids</taxon>
        <taxon>fabids</taxon>
        <taxon>Fagales</taxon>
        <taxon>Fagaceae</taxon>
        <taxon>Castanea</taxon>
    </lineage>
</organism>
<keyword evidence="1" id="KW-0812">Transmembrane</keyword>
<sequence>MKMELILSAMFVTSLTFGWQLPVQSACGIWFDASTYCFTLGLYLIRKLLFDNITYHTMSYILGVSPCCIKNQFPTPYNTLSSPAFGSVPYIYAHALAPGAPHAPSTGLNFAPLAGQMNSTRRETASFGQISTPSFG</sequence>
<feature type="chain" id="PRO_5035272842" evidence="2">
    <location>
        <begin position="19"/>
        <end position="136"/>
    </location>
</feature>
<accession>A0A8J4RV34</accession>
<dbReference type="Proteomes" id="UP000737018">
    <property type="component" value="Unassembled WGS sequence"/>
</dbReference>
<evidence type="ECO:0000313" key="3">
    <source>
        <dbReference type="EMBL" id="KAF3975114.1"/>
    </source>
</evidence>
<comment type="caution">
    <text evidence="3">The sequence shown here is derived from an EMBL/GenBank/DDBJ whole genome shotgun (WGS) entry which is preliminary data.</text>
</comment>
<evidence type="ECO:0000256" key="2">
    <source>
        <dbReference type="SAM" id="SignalP"/>
    </source>
</evidence>
<keyword evidence="4" id="KW-1185">Reference proteome</keyword>
<feature type="transmembrane region" description="Helical" evidence="1">
    <location>
        <begin position="28"/>
        <end position="45"/>
    </location>
</feature>
<feature type="signal peptide" evidence="2">
    <location>
        <begin position="1"/>
        <end position="18"/>
    </location>
</feature>